<reference evidence="2" key="3">
    <citation type="submission" date="2015-02" db="EMBL/GenBank/DDBJ databases">
        <title>Evolutionary Origins and Diversification of the Mycorrhizal Mutualists.</title>
        <authorList>
            <consortium name="DOE Joint Genome Institute"/>
            <consortium name="Mycorrhizal Genomics Consortium"/>
            <person name="Kohler A."/>
            <person name="Kuo A."/>
            <person name="Nagy L.G."/>
            <person name="Floudas D."/>
            <person name="Copeland A."/>
            <person name="Barry K.W."/>
            <person name="Cichocki N."/>
            <person name="Veneault-Fourrey C."/>
            <person name="LaButti K."/>
            <person name="Lindquist E.A."/>
            <person name="Lipzen A."/>
            <person name="Lundell T."/>
            <person name="Morin E."/>
            <person name="Murat C."/>
            <person name="Riley R."/>
            <person name="Ohm R."/>
            <person name="Sun H."/>
            <person name="Tunlid A."/>
            <person name="Henrissat B."/>
            <person name="Grigoriev I.V."/>
            <person name="Hibbett D.S."/>
            <person name="Martin F."/>
        </authorList>
    </citation>
    <scope>NUCLEOTIDE SEQUENCE</scope>
    <source>
        <strain evidence="2 4">Foug A</strain>
    </source>
</reference>
<dbReference type="Proteomes" id="UP000053989">
    <property type="component" value="Unassembled WGS sequence"/>
</dbReference>
<feature type="region of interest" description="Disordered" evidence="1">
    <location>
        <begin position="505"/>
        <end position="537"/>
    </location>
</feature>
<evidence type="ECO:0000256" key="1">
    <source>
        <dbReference type="SAM" id="MobiDB-lite"/>
    </source>
</evidence>
<dbReference type="OrthoDB" id="2631959at2759"/>
<evidence type="ECO:0000313" key="4">
    <source>
        <dbReference type="Proteomes" id="UP000053989"/>
    </source>
</evidence>
<keyword evidence="4" id="KW-1185">Reference proteome</keyword>
<dbReference type="AlphaFoldDB" id="A0A0C2YKL9"/>
<evidence type="ECO:0000313" key="2">
    <source>
        <dbReference type="EMBL" id="KIM50318.1"/>
    </source>
</evidence>
<organism evidence="2 4">
    <name type="scientific">Scleroderma citrinum Foug A</name>
    <dbReference type="NCBI Taxonomy" id="1036808"/>
    <lineage>
        <taxon>Eukaryota</taxon>
        <taxon>Fungi</taxon>
        <taxon>Dikarya</taxon>
        <taxon>Basidiomycota</taxon>
        <taxon>Agaricomycotina</taxon>
        <taxon>Agaricomycetes</taxon>
        <taxon>Agaricomycetidae</taxon>
        <taxon>Boletales</taxon>
        <taxon>Sclerodermatineae</taxon>
        <taxon>Sclerodermataceae</taxon>
        <taxon>Scleroderma</taxon>
    </lineage>
</organism>
<dbReference type="EMBL" id="KN822512">
    <property type="protein sequence ID" value="KIM50318.1"/>
    <property type="molecule type" value="Genomic_DNA"/>
</dbReference>
<dbReference type="EMBL" id="KN822511">
    <property type="protein sequence ID" value="KIM50319.1"/>
    <property type="molecule type" value="Genomic_DNA"/>
</dbReference>
<protein>
    <submittedName>
        <fullName evidence="2">Uncharacterized protein</fullName>
    </submittedName>
</protein>
<reference evidence="2 4" key="1">
    <citation type="submission" date="2014-04" db="EMBL/GenBank/DDBJ databases">
        <authorList>
            <consortium name="DOE Joint Genome Institute"/>
            <person name="Kuo A."/>
            <person name="Kohler A."/>
            <person name="Nagy L.G."/>
            <person name="Floudas D."/>
            <person name="Copeland A."/>
            <person name="Barry K.W."/>
            <person name="Cichocki N."/>
            <person name="Veneault-Fourrey C."/>
            <person name="LaButti K."/>
            <person name="Lindquist E.A."/>
            <person name="Lipzen A."/>
            <person name="Lundell T."/>
            <person name="Morin E."/>
            <person name="Murat C."/>
            <person name="Sun H."/>
            <person name="Tunlid A."/>
            <person name="Henrissat B."/>
            <person name="Grigoriev I.V."/>
            <person name="Hibbett D.S."/>
            <person name="Martin F."/>
            <person name="Nordberg H.P."/>
            <person name="Cantor M.N."/>
            <person name="Hua S.X."/>
        </authorList>
    </citation>
    <scope>NUCLEOTIDE SEQUENCE [LARGE SCALE GENOMIC DNA]</scope>
    <source>
        <strain evidence="2 4">Foug A</strain>
    </source>
</reference>
<proteinExistence type="predicted"/>
<evidence type="ECO:0000313" key="3">
    <source>
        <dbReference type="EMBL" id="KIM50319.1"/>
    </source>
</evidence>
<reference evidence="4" key="2">
    <citation type="submission" date="2015-01" db="EMBL/GenBank/DDBJ databases">
        <title>Evolutionary Origins and Diversification of the Mycorrhizal Mutualists.</title>
        <authorList>
            <consortium name="DOE Joint Genome Institute"/>
            <consortium name="Mycorrhizal Genomics Consortium"/>
            <person name="Kohler A."/>
            <person name="Kuo A."/>
            <person name="Nagy L.G."/>
            <person name="Floudas D."/>
            <person name="Copeland A."/>
            <person name="Barry K.W."/>
            <person name="Cichocki N."/>
            <person name="Veneault-Fourrey C."/>
            <person name="LaButti K."/>
            <person name="Lindquist E.A."/>
            <person name="Lipzen A."/>
            <person name="Lundell T."/>
            <person name="Morin E."/>
            <person name="Murat C."/>
            <person name="Riley R."/>
            <person name="Ohm R."/>
            <person name="Sun H."/>
            <person name="Tunlid A."/>
            <person name="Henrissat B."/>
            <person name="Grigoriev I.V."/>
            <person name="Hibbett D.S."/>
            <person name="Martin F."/>
        </authorList>
    </citation>
    <scope>NUCLEOTIDE SEQUENCE [LARGE SCALE GENOMIC DNA]</scope>
    <source>
        <strain evidence="4">Foug A</strain>
    </source>
</reference>
<gene>
    <name evidence="3" type="ORF">SCLCIDRAFT_34417</name>
    <name evidence="2" type="ORF">SCLCIDRAFT_34418</name>
</gene>
<accession>A0A0C2YKL9</accession>
<sequence length="627" mass="68165">MESLAGKTSEEVEVPKLAENRQNWKIYRTKVIEAAATDITNPLGVLAGWQPDDGSYNWECLDAMLKWTFYTSVPITILCPIRKLDTAHKIFNYLVKSTAVETQENYPTSANAATKWHANAKLDKEDLLTTQDVNNGNVGRTEDPRTSAEALVKGIGAEHSEMTPFILTSVSHEMQNQPHSSLPLTLRLPVDGEPCECKQEVVESIMMAECTNGMVNTAEPTETIEDINLKKAALGRDLVERACRVNEGDKSDVDVNEKAVLGEELVERAHIVNKGDKMEHRCESQLQIELYCKETNQCNANTNKDIPFANGLPLEGEWTVNPSGERDMSMHVSVDGTGSNTGQKVEPADTPNELEQLMTMSIEPDDADGGGRPIICLRDGSNGQTDGLGVLTDAPSASNRPEMVVVSHRDSAGMYLGAGGVKGNIDMMDGVESHAHTSAGHREAPSVETHAMIPANKMESVTYLLMERVSVNVSDMYLLWNAPIEAPGRKLVFGEVEGGVKAVAPIVEGETPEGAGNGDGNQYRDNDDSDSTTSGSGIHSKRVEAVLLAAKSQHQLSVLQIVHTDLLDAAVDAEESNPYLQRSAKHRKLKRLTQSTSDLCSHSKMARNVCMGPLDPAIDPSTSRLNL</sequence>
<dbReference type="HOGENOM" id="CLU_018595_0_0_1"/>
<name>A0A0C2YKL9_9AGAM</name>